<feature type="transmembrane region" description="Helical" evidence="1">
    <location>
        <begin position="97"/>
        <end position="114"/>
    </location>
</feature>
<dbReference type="Pfam" id="PF05940">
    <property type="entry name" value="NnrS"/>
    <property type="match status" value="1"/>
</dbReference>
<protein>
    <submittedName>
        <fullName evidence="2">NnrS family protein</fullName>
    </submittedName>
</protein>
<feature type="transmembrane region" description="Helical" evidence="1">
    <location>
        <begin position="28"/>
        <end position="48"/>
    </location>
</feature>
<dbReference type="RefSeq" id="WP_320501663.1">
    <property type="nucleotide sequence ID" value="NZ_JAXCLX010000002.1"/>
</dbReference>
<keyword evidence="1" id="KW-0812">Transmembrane</keyword>
<feature type="transmembrane region" description="Helical" evidence="1">
    <location>
        <begin position="227"/>
        <end position="245"/>
    </location>
</feature>
<feature type="transmembrane region" description="Helical" evidence="1">
    <location>
        <begin position="280"/>
        <end position="302"/>
    </location>
</feature>
<feature type="transmembrane region" description="Helical" evidence="1">
    <location>
        <begin position="379"/>
        <end position="399"/>
    </location>
</feature>
<accession>A0ABU5E0T0</accession>
<feature type="transmembrane region" description="Helical" evidence="1">
    <location>
        <begin position="348"/>
        <end position="367"/>
    </location>
</feature>
<feature type="transmembrane region" description="Helical" evidence="1">
    <location>
        <begin position="184"/>
        <end position="206"/>
    </location>
</feature>
<feature type="transmembrane region" description="Helical" evidence="1">
    <location>
        <begin position="308"/>
        <end position="327"/>
    </location>
</feature>
<evidence type="ECO:0000256" key="1">
    <source>
        <dbReference type="SAM" id="Phobius"/>
    </source>
</evidence>
<dbReference type="InterPro" id="IPR010266">
    <property type="entry name" value="NnrS"/>
</dbReference>
<keyword evidence="1" id="KW-0472">Membrane</keyword>
<proteinExistence type="predicted"/>
<evidence type="ECO:0000313" key="2">
    <source>
        <dbReference type="EMBL" id="MDY0873201.1"/>
    </source>
</evidence>
<reference evidence="2 3" key="1">
    <citation type="journal article" date="2013" name="Antonie Van Leeuwenhoek">
        <title>Dongia rigui sp. nov., isolated from freshwater of a large wetland in Korea.</title>
        <authorList>
            <person name="Baik K.S."/>
            <person name="Hwang Y.M."/>
            <person name="Choi J.S."/>
            <person name="Kwon J."/>
            <person name="Seong C.N."/>
        </authorList>
    </citation>
    <scope>NUCLEOTIDE SEQUENCE [LARGE SCALE GENOMIC DNA]</scope>
    <source>
        <strain evidence="2 3">04SU4-P</strain>
    </source>
</reference>
<feature type="transmembrane region" description="Helical" evidence="1">
    <location>
        <begin position="120"/>
        <end position="142"/>
    </location>
</feature>
<name>A0ABU5E0T0_9PROT</name>
<keyword evidence="3" id="KW-1185">Reference proteome</keyword>
<keyword evidence="1" id="KW-1133">Transmembrane helix</keyword>
<feature type="transmembrane region" description="Helical" evidence="1">
    <location>
        <begin position="68"/>
        <end position="85"/>
    </location>
</feature>
<dbReference type="Proteomes" id="UP001271769">
    <property type="component" value="Unassembled WGS sequence"/>
</dbReference>
<feature type="transmembrane region" description="Helical" evidence="1">
    <location>
        <begin position="149"/>
        <end position="172"/>
    </location>
</feature>
<gene>
    <name evidence="2" type="ORF">SMD31_14765</name>
</gene>
<comment type="caution">
    <text evidence="2">The sequence shown here is derived from an EMBL/GenBank/DDBJ whole genome shotgun (WGS) entry which is preliminary data.</text>
</comment>
<dbReference type="EMBL" id="JAXCLX010000002">
    <property type="protein sequence ID" value="MDY0873201.1"/>
    <property type="molecule type" value="Genomic_DNA"/>
</dbReference>
<sequence length="406" mass="43098">MSETRFIAVEPEHRQASRFALFDYGFRPFFLIGACQAAVAVPIWVAIWRGSLGWQPTLPPALWHGHEMLFGFATAALAGFMLTAVPNWTGGAAIRGWKLMLLVALWLAGRIAAFTPWPDFFALVDIAFLPALALTLGPGILLRNGRRNGILVAILLLLAFLNAGVHFDGWGWTGLSGAFLSGSWSLRVAIAVFALLIGLIGGRIVPAFTQGGMKMSGVPFQITGHRLVDGAAVLSLAFHLLATGLDLASTIIGVAALIAALANALRLLRWQGWRTLGVPLVWVLHLGYAWLVVGLLLSGLAVFDLVPAASGIHALTAGSFSTMIMAVMSRASLGHTGRQLIASRATAVAYLALTAAALLRVLAPFAGNGEPALIDCAGLFWSLAFLIFIQQYLPILIGARPDGRPG</sequence>
<feature type="transmembrane region" description="Helical" evidence="1">
    <location>
        <begin position="251"/>
        <end position="268"/>
    </location>
</feature>
<evidence type="ECO:0000313" key="3">
    <source>
        <dbReference type="Proteomes" id="UP001271769"/>
    </source>
</evidence>
<organism evidence="2 3">
    <name type="scientific">Dongia rigui</name>
    <dbReference type="NCBI Taxonomy" id="940149"/>
    <lineage>
        <taxon>Bacteria</taxon>
        <taxon>Pseudomonadati</taxon>
        <taxon>Pseudomonadota</taxon>
        <taxon>Alphaproteobacteria</taxon>
        <taxon>Rhodospirillales</taxon>
        <taxon>Dongiaceae</taxon>
        <taxon>Dongia</taxon>
    </lineage>
</organism>